<accession>A0A5J6MYE9</accession>
<dbReference type="GO" id="GO:0005737">
    <property type="term" value="C:cytoplasm"/>
    <property type="evidence" value="ECO:0007669"/>
    <property type="project" value="UniProtKB-SubCell"/>
</dbReference>
<keyword evidence="6" id="KW-0963">Cytoplasm</keyword>
<dbReference type="HAMAP" id="MF_00387">
    <property type="entry name" value="LpxA"/>
    <property type="match status" value="1"/>
</dbReference>
<keyword evidence="2 6" id="KW-0441">Lipid A biosynthesis</keyword>
<evidence type="ECO:0000256" key="1">
    <source>
        <dbReference type="ARBA" id="ARBA00022516"/>
    </source>
</evidence>
<comment type="pathway">
    <text evidence="6">Glycolipid biosynthesis; lipid IV(A) biosynthesis; lipid IV(A) from (3R)-3-hydroxytetradecanoyl-[acyl-carrier-protein] and UDP-N-acetyl-alpha-D-glucosamine: step 1/6.</text>
</comment>
<sequence length="267" mass="28211">MGGIHPTAIVAAGAHLSADVEIGPYCVIGPDAVLGRAVELKAHVVIEGRTEIGEGTVVHQFATLGGAPQHLRYEGEPTELKVGRDCRIREYVTINRGTAMGGGRTTVGDNGFFMTGVHIAHDCHIGSHVIMANQATLGGHVSVGDHVVIGGLTAVHQHVRIGAHAMIGGMTPCAEDVVPFGMVVGNPAHLSGLNLVGLKRRGFDRDDILTLRAVYRALFEGPGTFAERTERASAEYAAEPLAQPVLEFVRGGKARSLCKPGQRHGRY</sequence>
<gene>
    <name evidence="6 8" type="primary">lpxA</name>
    <name evidence="8" type="ORF">FRZ61_22610</name>
</gene>
<dbReference type="InterPro" id="IPR011004">
    <property type="entry name" value="Trimer_LpxA-like_sf"/>
</dbReference>
<dbReference type="GO" id="GO:0016020">
    <property type="term" value="C:membrane"/>
    <property type="evidence" value="ECO:0007669"/>
    <property type="project" value="GOC"/>
</dbReference>
<dbReference type="CDD" id="cd03351">
    <property type="entry name" value="LbH_UDP-GlcNAc_AT"/>
    <property type="match status" value="1"/>
</dbReference>
<organism evidence="8 9">
    <name type="scientific">Hypericibacter adhaerens</name>
    <dbReference type="NCBI Taxonomy" id="2602016"/>
    <lineage>
        <taxon>Bacteria</taxon>
        <taxon>Pseudomonadati</taxon>
        <taxon>Pseudomonadota</taxon>
        <taxon>Alphaproteobacteria</taxon>
        <taxon>Rhodospirillales</taxon>
        <taxon>Dongiaceae</taxon>
        <taxon>Hypericibacter</taxon>
    </lineage>
</organism>
<keyword evidence="5 6" id="KW-0012">Acyltransferase</keyword>
<comment type="subcellular location">
    <subcellularLocation>
        <location evidence="6">Cytoplasm</location>
    </subcellularLocation>
</comment>
<keyword evidence="3 6" id="KW-0808">Transferase</keyword>
<evidence type="ECO:0000313" key="9">
    <source>
        <dbReference type="Proteomes" id="UP000325797"/>
    </source>
</evidence>
<feature type="domain" description="UDP N-acetylglucosamine O-acyltransferase C-terminal" evidence="7">
    <location>
        <begin position="176"/>
        <end position="258"/>
    </location>
</feature>
<dbReference type="InterPro" id="IPR029098">
    <property type="entry name" value="Acetyltransf_C"/>
</dbReference>
<keyword evidence="4 6" id="KW-0443">Lipid metabolism</keyword>
<evidence type="ECO:0000256" key="3">
    <source>
        <dbReference type="ARBA" id="ARBA00022679"/>
    </source>
</evidence>
<evidence type="ECO:0000256" key="6">
    <source>
        <dbReference type="HAMAP-Rule" id="MF_00387"/>
    </source>
</evidence>
<dbReference type="RefSeq" id="WP_151117603.1">
    <property type="nucleotide sequence ID" value="NZ_CP042582.1"/>
</dbReference>
<dbReference type="NCBIfam" id="TIGR01852">
    <property type="entry name" value="lipid_A_lpxA"/>
    <property type="match status" value="1"/>
</dbReference>
<protein>
    <recommendedName>
        <fullName evidence="6">Acyl-[acyl-carrier-protein]--UDP-N-acetylglucosamine O-acyltransferase</fullName>
        <shortName evidence="6">UDP-N-acetylglucosamine acyltransferase</shortName>
        <ecNumber evidence="6">2.3.1.129</ecNumber>
    </recommendedName>
</protein>
<dbReference type="NCBIfam" id="NF003657">
    <property type="entry name" value="PRK05289.1"/>
    <property type="match status" value="1"/>
</dbReference>
<dbReference type="Proteomes" id="UP000325797">
    <property type="component" value="Chromosome"/>
</dbReference>
<dbReference type="InterPro" id="IPR037157">
    <property type="entry name" value="Acetyltransf_C_sf"/>
</dbReference>
<dbReference type="Gene3D" id="1.20.1180.10">
    <property type="entry name" value="Udp N-acetylglucosamine O-acyltransferase, C-terminal domain"/>
    <property type="match status" value="1"/>
</dbReference>
<dbReference type="Pfam" id="PF13720">
    <property type="entry name" value="Acetyltransf_11"/>
    <property type="match status" value="1"/>
</dbReference>
<comment type="catalytic activity">
    <reaction evidence="6">
        <text>a (3R)-hydroxyacyl-[ACP] + UDP-N-acetyl-alpha-D-glucosamine = a UDP-3-O-[(3R)-3-hydroxyacyl]-N-acetyl-alpha-D-glucosamine + holo-[ACP]</text>
        <dbReference type="Rhea" id="RHEA:67812"/>
        <dbReference type="Rhea" id="RHEA-COMP:9685"/>
        <dbReference type="Rhea" id="RHEA-COMP:9945"/>
        <dbReference type="ChEBI" id="CHEBI:57705"/>
        <dbReference type="ChEBI" id="CHEBI:64479"/>
        <dbReference type="ChEBI" id="CHEBI:78827"/>
        <dbReference type="ChEBI" id="CHEBI:173225"/>
        <dbReference type="EC" id="2.3.1.129"/>
    </reaction>
</comment>
<keyword evidence="9" id="KW-1185">Reference proteome</keyword>
<evidence type="ECO:0000256" key="5">
    <source>
        <dbReference type="ARBA" id="ARBA00023315"/>
    </source>
</evidence>
<dbReference type="Gene3D" id="2.160.10.10">
    <property type="entry name" value="Hexapeptide repeat proteins"/>
    <property type="match status" value="1"/>
</dbReference>
<dbReference type="KEGG" id="hadh:FRZ61_22610"/>
<name>A0A5J6MYE9_9PROT</name>
<dbReference type="GO" id="GO:0009245">
    <property type="term" value="P:lipid A biosynthetic process"/>
    <property type="evidence" value="ECO:0007669"/>
    <property type="project" value="UniProtKB-UniRule"/>
</dbReference>
<dbReference type="InterPro" id="IPR010137">
    <property type="entry name" value="Lipid_A_LpxA"/>
</dbReference>
<dbReference type="UniPathway" id="UPA00359">
    <property type="reaction ID" value="UER00477"/>
</dbReference>
<evidence type="ECO:0000256" key="4">
    <source>
        <dbReference type="ARBA" id="ARBA00023098"/>
    </source>
</evidence>
<dbReference type="SUPFAM" id="SSF51161">
    <property type="entry name" value="Trimeric LpxA-like enzymes"/>
    <property type="match status" value="1"/>
</dbReference>
<proteinExistence type="inferred from homology"/>
<dbReference type="PANTHER" id="PTHR43480">
    <property type="entry name" value="ACYL-[ACYL-CARRIER-PROTEIN]--UDP-N-ACETYLGLUCOSAMINE O-ACYLTRANSFERASE"/>
    <property type="match status" value="1"/>
</dbReference>
<dbReference type="PANTHER" id="PTHR43480:SF1">
    <property type="entry name" value="ACYL-[ACYL-CARRIER-PROTEIN]--UDP-N-ACETYLGLUCOSAMINE O-ACYLTRANSFERASE, MITOCHONDRIAL-RELATED"/>
    <property type="match status" value="1"/>
</dbReference>
<evidence type="ECO:0000259" key="7">
    <source>
        <dbReference type="Pfam" id="PF13720"/>
    </source>
</evidence>
<comment type="function">
    <text evidence="6">Involved in the biosynthesis of lipid A, a phosphorylated glycolipid that anchors the lipopolysaccharide to the outer membrane of the cell.</text>
</comment>
<dbReference type="EC" id="2.3.1.129" evidence="6"/>
<comment type="subunit">
    <text evidence="6">Homotrimer.</text>
</comment>
<evidence type="ECO:0000313" key="8">
    <source>
        <dbReference type="EMBL" id="QEX22331.1"/>
    </source>
</evidence>
<evidence type="ECO:0000256" key="2">
    <source>
        <dbReference type="ARBA" id="ARBA00022556"/>
    </source>
</evidence>
<reference evidence="8 9" key="1">
    <citation type="submission" date="2019-08" db="EMBL/GenBank/DDBJ databases">
        <title>Hyperibacter terrae gen. nov., sp. nov. and Hyperibacter viscosus sp. nov., two new members in the family Rhodospirillaceae isolated from the rhizosphere of Hypericum perforatum.</title>
        <authorList>
            <person name="Noviana Z."/>
        </authorList>
    </citation>
    <scope>NUCLEOTIDE SEQUENCE [LARGE SCALE GENOMIC DNA]</scope>
    <source>
        <strain evidence="8 9">R5959</strain>
    </source>
</reference>
<dbReference type="PIRSF" id="PIRSF000456">
    <property type="entry name" value="UDP-GlcNAc_acltr"/>
    <property type="match status" value="1"/>
</dbReference>
<dbReference type="EMBL" id="CP042582">
    <property type="protein sequence ID" value="QEX22331.1"/>
    <property type="molecule type" value="Genomic_DNA"/>
</dbReference>
<dbReference type="GO" id="GO:0008780">
    <property type="term" value="F:acyl-[acyl-carrier-protein]-UDP-N-acetylglucosamine O-acyltransferase activity"/>
    <property type="evidence" value="ECO:0007669"/>
    <property type="project" value="UniProtKB-UniRule"/>
</dbReference>
<comment type="similarity">
    <text evidence="6">Belongs to the transferase hexapeptide repeat family. LpxA subfamily.</text>
</comment>
<dbReference type="OrthoDB" id="9807278at2"/>
<keyword evidence="6" id="KW-0677">Repeat</keyword>
<dbReference type="AlphaFoldDB" id="A0A5J6MYE9"/>
<keyword evidence="1 6" id="KW-0444">Lipid biosynthesis</keyword>